<dbReference type="EMBL" id="SJZF01000002">
    <property type="protein sequence ID" value="TFU27566.1"/>
    <property type="molecule type" value="Genomic_DNA"/>
</dbReference>
<dbReference type="Proteomes" id="UP000297244">
    <property type="component" value="Unassembled WGS sequence"/>
</dbReference>
<feature type="region of interest" description="Disordered" evidence="1">
    <location>
        <begin position="44"/>
        <end position="89"/>
    </location>
</feature>
<protein>
    <submittedName>
        <fullName evidence="3">Uncharacterized protein</fullName>
    </submittedName>
</protein>
<sequence length="102" mass="10921">MPGKAWGRLGLALAILALVLQGLPPFPVGKGKAEAGLHAKGPAWVLKEDRQGNGLTPLPQAPTRPPHFSLQPQKREAKPPSRETSSSPHLYLLYGRLQMDGG</sequence>
<organism evidence="3 5">
    <name type="scientific">Thermus tengchongensis</name>
    <dbReference type="NCBI Taxonomy" id="1214928"/>
    <lineage>
        <taxon>Bacteria</taxon>
        <taxon>Thermotogati</taxon>
        <taxon>Deinococcota</taxon>
        <taxon>Deinococci</taxon>
        <taxon>Thermales</taxon>
        <taxon>Thermaceae</taxon>
        <taxon>Thermus</taxon>
    </lineage>
</organism>
<name>A0A4Y9EZT5_9DEIN</name>
<dbReference type="OrthoDB" id="32825at2"/>
<dbReference type="Proteomes" id="UP000297668">
    <property type="component" value="Unassembled WGS sequence"/>
</dbReference>
<evidence type="ECO:0000313" key="4">
    <source>
        <dbReference type="Proteomes" id="UP000297244"/>
    </source>
</evidence>
<evidence type="ECO:0000313" key="5">
    <source>
        <dbReference type="Proteomes" id="UP000297668"/>
    </source>
</evidence>
<gene>
    <name evidence="2" type="ORF">E0489_00670</name>
    <name evidence="3" type="ORF">E0687_01710</name>
</gene>
<keyword evidence="4" id="KW-1185">Reference proteome</keyword>
<evidence type="ECO:0000313" key="3">
    <source>
        <dbReference type="EMBL" id="TFU27566.1"/>
    </source>
</evidence>
<reference evidence="4 5" key="1">
    <citation type="submission" date="2019-03" db="EMBL/GenBank/DDBJ databases">
        <title>Thermus tengchongensis species for the arsenic transformation mechanism.</title>
        <authorList>
            <person name="Yuan G.C."/>
        </authorList>
    </citation>
    <scope>NUCLEOTIDE SEQUENCE [LARGE SCALE GENOMIC DNA]</scope>
    <source>
        <strain evidence="3 5">15W</strain>
        <strain evidence="2 4">15Y</strain>
    </source>
</reference>
<accession>A0A4Y9EZT5</accession>
<dbReference type="EMBL" id="SKBL01000001">
    <property type="protein sequence ID" value="TFU18238.1"/>
    <property type="molecule type" value="Genomic_DNA"/>
</dbReference>
<dbReference type="AlphaFoldDB" id="A0A4Y9EZT5"/>
<evidence type="ECO:0000313" key="2">
    <source>
        <dbReference type="EMBL" id="TFU18238.1"/>
    </source>
</evidence>
<evidence type="ECO:0000256" key="1">
    <source>
        <dbReference type="SAM" id="MobiDB-lite"/>
    </source>
</evidence>
<proteinExistence type="predicted"/>
<comment type="caution">
    <text evidence="3">The sequence shown here is derived from an EMBL/GenBank/DDBJ whole genome shotgun (WGS) entry which is preliminary data.</text>
</comment>